<dbReference type="VEuPathDB" id="VectorBase:AMIN010026"/>
<dbReference type="EnsemblMetazoa" id="AMIN010026-RA">
    <property type="protein sequence ID" value="AMIN010026-PA"/>
    <property type="gene ID" value="AMIN010026"/>
</dbReference>
<feature type="domain" description="TIL" evidence="2">
    <location>
        <begin position="24"/>
        <end position="78"/>
    </location>
</feature>
<feature type="signal peptide" evidence="1">
    <location>
        <begin position="1"/>
        <end position="20"/>
    </location>
</feature>
<dbReference type="Pfam" id="PF01826">
    <property type="entry name" value="TIL"/>
    <property type="match status" value="1"/>
</dbReference>
<evidence type="ECO:0000256" key="1">
    <source>
        <dbReference type="SAM" id="SignalP"/>
    </source>
</evidence>
<dbReference type="AlphaFoldDB" id="A0A182WI22"/>
<evidence type="ECO:0000259" key="2">
    <source>
        <dbReference type="Pfam" id="PF01826"/>
    </source>
</evidence>
<proteinExistence type="predicted"/>
<name>A0A182WI22_9DIPT</name>
<reference evidence="4" key="1">
    <citation type="submission" date="2013-03" db="EMBL/GenBank/DDBJ databases">
        <title>The Genome Sequence of Anopheles minimus MINIMUS1.</title>
        <authorList>
            <consortium name="The Broad Institute Genomics Platform"/>
            <person name="Neafsey D.E."/>
            <person name="Walton C."/>
            <person name="Walker B."/>
            <person name="Young S.K."/>
            <person name="Zeng Q."/>
            <person name="Gargeya S."/>
            <person name="Fitzgerald M."/>
            <person name="Haas B."/>
            <person name="Abouelleil A."/>
            <person name="Allen A.W."/>
            <person name="Alvarado L."/>
            <person name="Arachchi H.M."/>
            <person name="Berlin A.M."/>
            <person name="Chapman S.B."/>
            <person name="Gainer-Dewar J."/>
            <person name="Goldberg J."/>
            <person name="Griggs A."/>
            <person name="Gujja S."/>
            <person name="Hansen M."/>
            <person name="Howarth C."/>
            <person name="Imamovic A."/>
            <person name="Ireland A."/>
            <person name="Larimer J."/>
            <person name="McCowan C."/>
            <person name="Murphy C."/>
            <person name="Pearson M."/>
            <person name="Poon T.W."/>
            <person name="Priest M."/>
            <person name="Roberts A."/>
            <person name="Saif S."/>
            <person name="Shea T."/>
            <person name="Sisk P."/>
            <person name="Sykes S."/>
            <person name="Wortman J."/>
            <person name="Nusbaum C."/>
            <person name="Birren B."/>
        </authorList>
    </citation>
    <scope>NUCLEOTIDE SEQUENCE [LARGE SCALE GENOMIC DNA]</scope>
    <source>
        <strain evidence="4">MINIMUS1</strain>
    </source>
</reference>
<accession>A0A182WI22</accession>
<dbReference type="InterPro" id="IPR002919">
    <property type="entry name" value="TIL_dom"/>
</dbReference>
<evidence type="ECO:0000313" key="4">
    <source>
        <dbReference type="Proteomes" id="UP000075920"/>
    </source>
</evidence>
<feature type="chain" id="PRO_5008141487" evidence="1">
    <location>
        <begin position="21"/>
        <end position="88"/>
    </location>
</feature>
<evidence type="ECO:0000313" key="3">
    <source>
        <dbReference type="EnsemblMetazoa" id="AMIN010026-PA"/>
    </source>
</evidence>
<dbReference type="Gene3D" id="2.10.25.10">
    <property type="entry name" value="Laminin"/>
    <property type="match status" value="1"/>
</dbReference>
<protein>
    <submittedName>
        <fullName evidence="3">TIL domain-containing protein</fullName>
    </submittedName>
</protein>
<dbReference type="InterPro" id="IPR036084">
    <property type="entry name" value="Ser_inhib-like_sf"/>
</dbReference>
<dbReference type="CDD" id="cd19941">
    <property type="entry name" value="TIL"/>
    <property type="match status" value="1"/>
</dbReference>
<sequence>MKVICVGLLVCIFALFAVQGADVCRFGERWRCGSVECDKTCGTLTSTSDCTVTCTNGCYCAPGFVRTAFGSCSPRFVCRYKSASSRKT</sequence>
<reference evidence="3" key="2">
    <citation type="submission" date="2020-05" db="UniProtKB">
        <authorList>
            <consortium name="EnsemblMetazoa"/>
        </authorList>
    </citation>
    <scope>IDENTIFICATION</scope>
    <source>
        <strain evidence="3">MINIMUS1</strain>
    </source>
</reference>
<keyword evidence="4" id="KW-1185">Reference proteome</keyword>
<keyword evidence="1" id="KW-0732">Signal</keyword>
<organism evidence="3 4">
    <name type="scientific">Anopheles minimus</name>
    <dbReference type="NCBI Taxonomy" id="112268"/>
    <lineage>
        <taxon>Eukaryota</taxon>
        <taxon>Metazoa</taxon>
        <taxon>Ecdysozoa</taxon>
        <taxon>Arthropoda</taxon>
        <taxon>Hexapoda</taxon>
        <taxon>Insecta</taxon>
        <taxon>Pterygota</taxon>
        <taxon>Neoptera</taxon>
        <taxon>Endopterygota</taxon>
        <taxon>Diptera</taxon>
        <taxon>Nematocera</taxon>
        <taxon>Culicoidea</taxon>
        <taxon>Culicidae</taxon>
        <taxon>Anophelinae</taxon>
        <taxon>Anopheles</taxon>
    </lineage>
</organism>
<dbReference type="Proteomes" id="UP000075920">
    <property type="component" value="Unassembled WGS sequence"/>
</dbReference>
<dbReference type="SUPFAM" id="SSF57567">
    <property type="entry name" value="Serine protease inhibitors"/>
    <property type="match status" value="1"/>
</dbReference>